<protein>
    <submittedName>
        <fullName evidence="2">Decapping nuclease</fullName>
    </submittedName>
</protein>
<dbReference type="Proteomes" id="UP000887580">
    <property type="component" value="Unplaced"/>
</dbReference>
<accession>A0AC35EX77</accession>
<organism evidence="1 2">
    <name type="scientific">Panagrolaimus sp. PS1159</name>
    <dbReference type="NCBI Taxonomy" id="55785"/>
    <lineage>
        <taxon>Eukaryota</taxon>
        <taxon>Metazoa</taxon>
        <taxon>Ecdysozoa</taxon>
        <taxon>Nematoda</taxon>
        <taxon>Chromadorea</taxon>
        <taxon>Rhabditida</taxon>
        <taxon>Tylenchina</taxon>
        <taxon>Panagrolaimomorpha</taxon>
        <taxon>Panagrolaimoidea</taxon>
        <taxon>Panagrolaimidae</taxon>
        <taxon>Panagrolaimus</taxon>
    </lineage>
</organism>
<proteinExistence type="predicted"/>
<name>A0AC35EX77_9BILA</name>
<dbReference type="WBParaSite" id="PS1159_v2.g11636.t1">
    <property type="protein sequence ID" value="PS1159_v2.g11636.t1"/>
    <property type="gene ID" value="PS1159_v2.g11636"/>
</dbReference>
<reference evidence="2" key="1">
    <citation type="submission" date="2022-11" db="UniProtKB">
        <authorList>
            <consortium name="WormBaseParasite"/>
        </authorList>
    </citation>
    <scope>IDENTIFICATION</scope>
</reference>
<sequence>MSIPPAGAPIATIRQGTLCSTRVRESYYTSIKLEPKLLDDFCLTRDRETHKYLVEKYLNDQELFAFDLSEGFETYDTKPSDEGILNILQYILKKAQSGQSLKDIIHEADFICYRGNLTKIAASPYEEGGIGWKFAVTKFNDIFFFMELDTDTWILERTKETPKTKMFTYWGHKFETYIFAKEGAEPTTTEPVSTWEEMGAFF</sequence>
<evidence type="ECO:0000313" key="1">
    <source>
        <dbReference type="Proteomes" id="UP000887580"/>
    </source>
</evidence>
<evidence type="ECO:0000313" key="2">
    <source>
        <dbReference type="WBParaSite" id="PS1159_v2.g11636.t1"/>
    </source>
</evidence>